<dbReference type="AlphaFoldDB" id="A0A9X2S7M3"/>
<reference evidence="4" key="1">
    <citation type="submission" date="2022-07" db="EMBL/GenBank/DDBJ databases">
        <title>Enhanced cultured diversity of the mouse gut microbiota enables custom-made synthetic communities.</title>
        <authorList>
            <person name="Afrizal A."/>
        </authorList>
    </citation>
    <scope>NUCLEOTIDE SEQUENCE</scope>
    <source>
        <strain evidence="4">DSM 29482</strain>
    </source>
</reference>
<dbReference type="Pfam" id="PF00497">
    <property type="entry name" value="SBP_bac_3"/>
    <property type="match status" value="1"/>
</dbReference>
<keyword evidence="1 2" id="KW-0732">Signal</keyword>
<organism evidence="4 5">
    <name type="scientific">Anaerosalibacter massiliensis</name>
    <dbReference type="NCBI Taxonomy" id="1347392"/>
    <lineage>
        <taxon>Bacteria</taxon>
        <taxon>Bacillati</taxon>
        <taxon>Bacillota</taxon>
        <taxon>Tissierellia</taxon>
        <taxon>Tissierellales</taxon>
        <taxon>Sporanaerobacteraceae</taxon>
        <taxon>Anaerosalibacter</taxon>
    </lineage>
</organism>
<protein>
    <submittedName>
        <fullName evidence="4">Amino acid ABC transporter substrate-binding protein</fullName>
    </submittedName>
</protein>
<gene>
    <name evidence="4" type="ORF">NSA23_12205</name>
</gene>
<dbReference type="Proteomes" id="UP001142078">
    <property type="component" value="Unassembled WGS sequence"/>
</dbReference>
<feature type="signal peptide" evidence="2">
    <location>
        <begin position="1"/>
        <end position="22"/>
    </location>
</feature>
<dbReference type="Gene3D" id="3.40.190.10">
    <property type="entry name" value="Periplasmic binding protein-like II"/>
    <property type="match status" value="2"/>
</dbReference>
<dbReference type="EMBL" id="JANJZL010000009">
    <property type="protein sequence ID" value="MCR2044867.1"/>
    <property type="molecule type" value="Genomic_DNA"/>
</dbReference>
<sequence>MKRKNYFIILLMLLVSSIVSLTGCSKETVSNKDSYEKLKEKGSIVMGLDDTFAPMGFRDDKGNLVGFDVDLAEEVFKRVGLKVEFQPIDWSMKETELNSGNIDVIWNGYSITEERKEKVNFTQAYLENKQIIITLADSSISNKDDLKGRKVAVQNGSSTLEAINKEPEVVATFEGGEPVLFDTNNEAIMDLEAKRVDAVVSDEVLARYYIKQKDPRDYKIIEDDFGEEEYGIGIRKEDKKLLEEINNTLNKMKKDGSYNKVYEKWFGENN</sequence>
<dbReference type="PANTHER" id="PTHR35936">
    <property type="entry name" value="MEMBRANE-BOUND LYTIC MUREIN TRANSGLYCOSYLASE F"/>
    <property type="match status" value="1"/>
</dbReference>
<evidence type="ECO:0000313" key="4">
    <source>
        <dbReference type="EMBL" id="MCR2044867.1"/>
    </source>
</evidence>
<dbReference type="RefSeq" id="WP_042678881.1">
    <property type="nucleotide sequence ID" value="NZ_CABKTM010000008.1"/>
</dbReference>
<evidence type="ECO:0000313" key="5">
    <source>
        <dbReference type="Proteomes" id="UP001142078"/>
    </source>
</evidence>
<dbReference type="SUPFAM" id="SSF53850">
    <property type="entry name" value="Periplasmic binding protein-like II"/>
    <property type="match status" value="1"/>
</dbReference>
<dbReference type="SMART" id="SM00062">
    <property type="entry name" value="PBPb"/>
    <property type="match status" value="1"/>
</dbReference>
<dbReference type="InterPro" id="IPR001638">
    <property type="entry name" value="Solute-binding_3/MltF_N"/>
</dbReference>
<accession>A0A9X2S7M3</accession>
<feature type="domain" description="Solute-binding protein family 3/N-terminal" evidence="3">
    <location>
        <begin position="43"/>
        <end position="269"/>
    </location>
</feature>
<dbReference type="PANTHER" id="PTHR35936:SF34">
    <property type="entry name" value="ABC TRANSPORTER EXTRACELLULAR-BINDING PROTEIN YCKB-RELATED"/>
    <property type="match status" value="1"/>
</dbReference>
<comment type="caution">
    <text evidence="4">The sequence shown here is derived from an EMBL/GenBank/DDBJ whole genome shotgun (WGS) entry which is preliminary data.</text>
</comment>
<dbReference type="PROSITE" id="PS51257">
    <property type="entry name" value="PROKAR_LIPOPROTEIN"/>
    <property type="match status" value="1"/>
</dbReference>
<evidence type="ECO:0000256" key="1">
    <source>
        <dbReference type="ARBA" id="ARBA00022729"/>
    </source>
</evidence>
<evidence type="ECO:0000259" key="3">
    <source>
        <dbReference type="SMART" id="SM00062"/>
    </source>
</evidence>
<feature type="chain" id="PRO_5040890784" evidence="2">
    <location>
        <begin position="23"/>
        <end position="270"/>
    </location>
</feature>
<dbReference type="CDD" id="cd00996">
    <property type="entry name" value="PBP2_AatB_like"/>
    <property type="match status" value="1"/>
</dbReference>
<name>A0A9X2S7M3_9FIRM</name>
<keyword evidence="5" id="KW-1185">Reference proteome</keyword>
<proteinExistence type="predicted"/>
<dbReference type="OrthoDB" id="9774451at2"/>
<evidence type="ECO:0000256" key="2">
    <source>
        <dbReference type="SAM" id="SignalP"/>
    </source>
</evidence>